<protein>
    <recommendedName>
        <fullName evidence="2">Thiopeptide-type bacteriocin biosynthesis domain-containing protein</fullName>
    </recommendedName>
</protein>
<name>A0ABQ3XN24_9ACTN</name>
<evidence type="ECO:0000256" key="1">
    <source>
        <dbReference type="SAM" id="MobiDB-lite"/>
    </source>
</evidence>
<evidence type="ECO:0000313" key="4">
    <source>
        <dbReference type="Proteomes" id="UP000612282"/>
    </source>
</evidence>
<sequence>MTTPEWRQATITFPDPSNAEQTARNHLAPIMAEAERCQIITTWFYVRKDAWHLRYAPSAAAADQYVTNELERLVRNQYVLRMVPGIYEPESHAFGGAEAMQVAHRLWHHDSRHLLLGEGTVPTRHRETSIMLLAVMMRAAVLDWYEQGDVWARVADRRDQPPRGLASSHLAAVERLLTVDSATLTFASYPTLIEAYASAGRILHHLKQAGRLHRGLRDILAHHVIFAWNRRSIPGLHQAALAEAAKTVVFGPDPTPAVPIPCSAS</sequence>
<evidence type="ECO:0000259" key="2">
    <source>
        <dbReference type="Pfam" id="PF14028"/>
    </source>
</evidence>
<feature type="region of interest" description="Disordered" evidence="1">
    <location>
        <begin position="1"/>
        <end position="20"/>
    </location>
</feature>
<reference evidence="3 4" key="1">
    <citation type="submission" date="2021-01" db="EMBL/GenBank/DDBJ databases">
        <title>Whole genome shotgun sequence of Actinoplanes couchii NBRC 106145.</title>
        <authorList>
            <person name="Komaki H."/>
            <person name="Tamura T."/>
        </authorList>
    </citation>
    <scope>NUCLEOTIDE SEQUENCE [LARGE SCALE GENOMIC DNA]</scope>
    <source>
        <strain evidence="3 4">NBRC 106145</strain>
    </source>
</reference>
<keyword evidence="4" id="KW-1185">Reference proteome</keyword>
<accession>A0ABQ3XN24</accession>
<comment type="caution">
    <text evidence="3">The sequence shown here is derived from an EMBL/GenBank/DDBJ whole genome shotgun (WGS) entry which is preliminary data.</text>
</comment>
<dbReference type="InterPro" id="IPR023809">
    <property type="entry name" value="Thiopep_bacteriocin_synth_dom"/>
</dbReference>
<feature type="domain" description="Thiopeptide-type bacteriocin biosynthesis" evidence="2">
    <location>
        <begin position="6"/>
        <end position="247"/>
    </location>
</feature>
<dbReference type="Pfam" id="PF14028">
    <property type="entry name" value="Lant_dehydr_C"/>
    <property type="match status" value="1"/>
</dbReference>
<dbReference type="EMBL" id="BOMG01000102">
    <property type="protein sequence ID" value="GID59909.1"/>
    <property type="molecule type" value="Genomic_DNA"/>
</dbReference>
<feature type="compositionally biased region" description="Polar residues" evidence="1">
    <location>
        <begin position="1"/>
        <end position="11"/>
    </location>
</feature>
<dbReference type="NCBIfam" id="TIGR03891">
    <property type="entry name" value="thiopep_ocin"/>
    <property type="match status" value="1"/>
</dbReference>
<gene>
    <name evidence="3" type="ORF">Aco03nite_083130</name>
</gene>
<dbReference type="Proteomes" id="UP000612282">
    <property type="component" value="Unassembled WGS sequence"/>
</dbReference>
<organism evidence="3 4">
    <name type="scientific">Actinoplanes couchii</name>
    <dbReference type="NCBI Taxonomy" id="403638"/>
    <lineage>
        <taxon>Bacteria</taxon>
        <taxon>Bacillati</taxon>
        <taxon>Actinomycetota</taxon>
        <taxon>Actinomycetes</taxon>
        <taxon>Micromonosporales</taxon>
        <taxon>Micromonosporaceae</taxon>
        <taxon>Actinoplanes</taxon>
    </lineage>
</organism>
<dbReference type="RefSeq" id="WP_203806414.1">
    <property type="nucleotide sequence ID" value="NZ_BAAAQE010000005.1"/>
</dbReference>
<proteinExistence type="predicted"/>
<evidence type="ECO:0000313" key="3">
    <source>
        <dbReference type="EMBL" id="GID59909.1"/>
    </source>
</evidence>